<evidence type="ECO:0000313" key="2">
    <source>
        <dbReference type="EMBL" id="OLP80709.1"/>
    </source>
</evidence>
<dbReference type="AlphaFoldDB" id="A0A1Q9CCP6"/>
<feature type="region of interest" description="Disordered" evidence="1">
    <location>
        <begin position="143"/>
        <end position="164"/>
    </location>
</feature>
<dbReference type="Proteomes" id="UP000186817">
    <property type="component" value="Unassembled WGS sequence"/>
</dbReference>
<evidence type="ECO:0000313" key="3">
    <source>
        <dbReference type="Proteomes" id="UP000186817"/>
    </source>
</evidence>
<dbReference type="EMBL" id="LSRX01001354">
    <property type="protein sequence ID" value="OLP80709.1"/>
    <property type="molecule type" value="Genomic_DNA"/>
</dbReference>
<gene>
    <name evidence="2" type="ORF">AK812_SmicGene38837</name>
</gene>
<organism evidence="2 3">
    <name type="scientific">Symbiodinium microadriaticum</name>
    <name type="common">Dinoflagellate</name>
    <name type="synonym">Zooxanthella microadriatica</name>
    <dbReference type="NCBI Taxonomy" id="2951"/>
    <lineage>
        <taxon>Eukaryota</taxon>
        <taxon>Sar</taxon>
        <taxon>Alveolata</taxon>
        <taxon>Dinophyceae</taxon>
        <taxon>Suessiales</taxon>
        <taxon>Symbiodiniaceae</taxon>
        <taxon>Symbiodinium</taxon>
    </lineage>
</organism>
<reference evidence="2 3" key="1">
    <citation type="submission" date="2016-02" db="EMBL/GenBank/DDBJ databases">
        <title>Genome analysis of coral dinoflagellate symbionts highlights evolutionary adaptations to a symbiotic lifestyle.</title>
        <authorList>
            <person name="Aranda M."/>
            <person name="Li Y."/>
            <person name="Liew Y.J."/>
            <person name="Baumgarten S."/>
            <person name="Simakov O."/>
            <person name="Wilson M."/>
            <person name="Piel J."/>
            <person name="Ashoor H."/>
            <person name="Bougouffa S."/>
            <person name="Bajic V.B."/>
            <person name="Ryu T."/>
            <person name="Ravasi T."/>
            <person name="Bayer T."/>
            <person name="Micklem G."/>
            <person name="Kim H."/>
            <person name="Bhak J."/>
            <person name="Lajeunesse T.C."/>
            <person name="Voolstra C.R."/>
        </authorList>
    </citation>
    <scope>NUCLEOTIDE SEQUENCE [LARGE SCALE GENOMIC DNA]</scope>
    <source>
        <strain evidence="2 3">CCMP2467</strain>
    </source>
</reference>
<keyword evidence="3" id="KW-1185">Reference proteome</keyword>
<feature type="compositionally biased region" description="Basic and acidic residues" evidence="1">
    <location>
        <begin position="99"/>
        <end position="114"/>
    </location>
</feature>
<sequence length="164" mass="17708">MACRCAEARNLPLTLQWSRRLLLPVCPGAGEAAPLEQRWLKHAEPKSVPTLSSRTPVGAAWLSSVLKSVVAGVPKLPLQLQSIGSSNVWCVRQGQHGPDAQHRAGDSSRQGDGHRRCAWPWEAGALYAEPGQGRNCWHLSPAAPDLSGEDHKPLRSSAGEFRAV</sequence>
<evidence type="ECO:0000256" key="1">
    <source>
        <dbReference type="SAM" id="MobiDB-lite"/>
    </source>
</evidence>
<protein>
    <submittedName>
        <fullName evidence="2">Uncharacterized protein</fullName>
    </submittedName>
</protein>
<name>A0A1Q9CCP6_SYMMI</name>
<feature type="region of interest" description="Disordered" evidence="1">
    <location>
        <begin position="94"/>
        <end position="114"/>
    </location>
</feature>
<proteinExistence type="predicted"/>
<comment type="caution">
    <text evidence="2">The sequence shown here is derived from an EMBL/GenBank/DDBJ whole genome shotgun (WGS) entry which is preliminary data.</text>
</comment>
<accession>A0A1Q9CCP6</accession>